<reference evidence="1" key="1">
    <citation type="submission" date="2014-11" db="EMBL/GenBank/DDBJ databases">
        <authorList>
            <person name="Amaro Gonzalez C."/>
        </authorList>
    </citation>
    <scope>NUCLEOTIDE SEQUENCE</scope>
</reference>
<reference evidence="1" key="2">
    <citation type="journal article" date="2015" name="Fish Shellfish Immunol.">
        <title>Early steps in the European eel (Anguilla anguilla)-Vibrio vulnificus interaction in the gills: Role of the RtxA13 toxin.</title>
        <authorList>
            <person name="Callol A."/>
            <person name="Pajuelo D."/>
            <person name="Ebbesson L."/>
            <person name="Teles M."/>
            <person name="MacKenzie S."/>
            <person name="Amaro C."/>
        </authorList>
    </citation>
    <scope>NUCLEOTIDE SEQUENCE</scope>
</reference>
<dbReference type="AlphaFoldDB" id="A0A0E9P8X4"/>
<evidence type="ECO:0000313" key="1">
    <source>
        <dbReference type="EMBL" id="JAH00510.1"/>
    </source>
</evidence>
<accession>A0A0E9P8X4</accession>
<proteinExistence type="predicted"/>
<sequence>MMSHIKVCFAMIIQYDVTSTAIGKSYLKNSASNLIIESTADLLLPSSLFSSAIPLHLVVRAPVPQNGN</sequence>
<dbReference type="EMBL" id="GBXM01108067">
    <property type="protein sequence ID" value="JAH00510.1"/>
    <property type="molecule type" value="Transcribed_RNA"/>
</dbReference>
<name>A0A0E9P8X4_ANGAN</name>
<protein>
    <submittedName>
        <fullName evidence="1">Uncharacterized protein</fullName>
    </submittedName>
</protein>
<organism evidence="1">
    <name type="scientific">Anguilla anguilla</name>
    <name type="common">European freshwater eel</name>
    <name type="synonym">Muraena anguilla</name>
    <dbReference type="NCBI Taxonomy" id="7936"/>
    <lineage>
        <taxon>Eukaryota</taxon>
        <taxon>Metazoa</taxon>
        <taxon>Chordata</taxon>
        <taxon>Craniata</taxon>
        <taxon>Vertebrata</taxon>
        <taxon>Euteleostomi</taxon>
        <taxon>Actinopterygii</taxon>
        <taxon>Neopterygii</taxon>
        <taxon>Teleostei</taxon>
        <taxon>Anguilliformes</taxon>
        <taxon>Anguillidae</taxon>
        <taxon>Anguilla</taxon>
    </lineage>
</organism>